<sequence length="99" mass="11594">MTISDEIDVYRDAYENRSFLSTKFLISIYPTLSDDLYHSLKTPQKGRKEGEGGRSKSVARWKKKETPLKQSSFVFLWSFWFCSVRGAIPQPVWQSKERP</sequence>
<keyword evidence="3" id="KW-1185">Reference proteome</keyword>
<evidence type="ECO:0000313" key="3">
    <source>
        <dbReference type="Proteomes" id="UP000676310"/>
    </source>
</evidence>
<organism evidence="2 3">
    <name type="scientific">Alternaria atra</name>
    <dbReference type="NCBI Taxonomy" id="119953"/>
    <lineage>
        <taxon>Eukaryota</taxon>
        <taxon>Fungi</taxon>
        <taxon>Dikarya</taxon>
        <taxon>Ascomycota</taxon>
        <taxon>Pezizomycotina</taxon>
        <taxon>Dothideomycetes</taxon>
        <taxon>Pleosporomycetidae</taxon>
        <taxon>Pleosporales</taxon>
        <taxon>Pleosporineae</taxon>
        <taxon>Pleosporaceae</taxon>
        <taxon>Alternaria</taxon>
        <taxon>Alternaria sect. Ulocladioides</taxon>
    </lineage>
</organism>
<dbReference type="AlphaFoldDB" id="A0A8J2I6K8"/>
<evidence type="ECO:0000256" key="1">
    <source>
        <dbReference type="SAM" id="MobiDB-lite"/>
    </source>
</evidence>
<feature type="region of interest" description="Disordered" evidence="1">
    <location>
        <begin position="42"/>
        <end position="61"/>
    </location>
</feature>
<evidence type="ECO:0000313" key="2">
    <source>
        <dbReference type="EMBL" id="CAG5174285.1"/>
    </source>
</evidence>
<comment type="caution">
    <text evidence="2">The sequence shown here is derived from an EMBL/GenBank/DDBJ whole genome shotgun (WGS) entry which is preliminary data.</text>
</comment>
<protein>
    <submittedName>
        <fullName evidence="2">Uncharacterized protein</fullName>
    </submittedName>
</protein>
<dbReference type="Proteomes" id="UP000676310">
    <property type="component" value="Unassembled WGS sequence"/>
</dbReference>
<dbReference type="EMBL" id="CAJRGZ010000022">
    <property type="protein sequence ID" value="CAG5174285.1"/>
    <property type="molecule type" value="Genomic_DNA"/>
</dbReference>
<reference evidence="2" key="1">
    <citation type="submission" date="2021-05" db="EMBL/GenBank/DDBJ databases">
        <authorList>
            <person name="Stam R."/>
        </authorList>
    </citation>
    <scope>NUCLEOTIDE SEQUENCE</scope>
    <source>
        <strain evidence="2">CS162</strain>
    </source>
</reference>
<gene>
    <name evidence="2" type="ORF">ALTATR162_LOCUS7757</name>
</gene>
<dbReference type="RefSeq" id="XP_043171321.1">
    <property type="nucleotide sequence ID" value="XM_043315386.1"/>
</dbReference>
<accession>A0A8J2I6K8</accession>
<dbReference type="GeneID" id="67019792"/>
<name>A0A8J2I6K8_9PLEO</name>
<proteinExistence type="predicted"/>